<name>A0A8F1MB15_9BACT</name>
<sequence>MKKSTKTQVYQLPAGKEKTATKDKFKELYGSVSSDSSKYNLNVDAQFIVVVGTGS</sequence>
<proteinExistence type="predicted"/>
<evidence type="ECO:0000313" key="2">
    <source>
        <dbReference type="Proteomes" id="UP000677117"/>
    </source>
</evidence>
<organism evidence="1 2">
    <name type="scientific">Candidatus Minimicrobia vallesae</name>
    <dbReference type="NCBI Taxonomy" id="2841264"/>
    <lineage>
        <taxon>Bacteria</taxon>
        <taxon>Candidatus Saccharimonadota</taxon>
        <taxon>Candidatus Saccharimonadota incertae sedis</taxon>
        <taxon>Candidatus Minimicrobia</taxon>
    </lineage>
</organism>
<protein>
    <submittedName>
        <fullName evidence="1">Uncharacterized protein</fullName>
    </submittedName>
</protein>
<dbReference type="RefSeq" id="WP_232736373.1">
    <property type="nucleotide sequence ID" value="NZ_CP076459.1"/>
</dbReference>
<dbReference type="AlphaFoldDB" id="A0A8F1MB15"/>
<dbReference type="Proteomes" id="UP000677117">
    <property type="component" value="Chromosome"/>
</dbReference>
<dbReference type="KEGG" id="mvl:KOY49_01120"/>
<reference evidence="1" key="1">
    <citation type="submission" date="2021-06" db="EMBL/GenBank/DDBJ databases">
        <title>An adapted protocol for Saccharibacteria cultivation: two new species join this phylum of Candidate Phyla Radiations.</title>
        <authorList>
            <person name="Ibrahim A."/>
            <person name="Maatouk M."/>
            <person name="Raoult D."/>
            <person name="Bittar F."/>
        </authorList>
    </citation>
    <scope>NUCLEOTIDE SEQUENCE</scope>
    <source>
        <strain evidence="1">IHU2</strain>
    </source>
</reference>
<keyword evidence="2" id="KW-1185">Reference proteome</keyword>
<gene>
    <name evidence="1" type="ORF">KOY49_01120</name>
</gene>
<dbReference type="EMBL" id="CP076459">
    <property type="protein sequence ID" value="QWQ31602.1"/>
    <property type="molecule type" value="Genomic_DNA"/>
</dbReference>
<accession>A0A8F1MB15</accession>
<evidence type="ECO:0000313" key="1">
    <source>
        <dbReference type="EMBL" id="QWQ31602.1"/>
    </source>
</evidence>